<dbReference type="EMBL" id="JAMKFB020000025">
    <property type="protein sequence ID" value="KAL0154798.1"/>
    <property type="molecule type" value="Genomic_DNA"/>
</dbReference>
<feature type="non-terminal residue" evidence="2">
    <location>
        <position position="1"/>
    </location>
</feature>
<proteinExistence type="predicted"/>
<comment type="caution">
    <text evidence="2">The sequence shown here is derived from an EMBL/GenBank/DDBJ whole genome shotgun (WGS) entry which is preliminary data.</text>
</comment>
<protein>
    <submittedName>
        <fullName evidence="2">Uncharacterized protein</fullName>
    </submittedName>
</protein>
<name>A0ABD0MZV1_CIRMR</name>
<evidence type="ECO:0000256" key="1">
    <source>
        <dbReference type="SAM" id="MobiDB-lite"/>
    </source>
</evidence>
<feature type="region of interest" description="Disordered" evidence="1">
    <location>
        <begin position="31"/>
        <end position="78"/>
    </location>
</feature>
<dbReference type="Proteomes" id="UP001529510">
    <property type="component" value="Unassembled WGS sequence"/>
</dbReference>
<organism evidence="2 3">
    <name type="scientific">Cirrhinus mrigala</name>
    <name type="common">Mrigala</name>
    <dbReference type="NCBI Taxonomy" id="683832"/>
    <lineage>
        <taxon>Eukaryota</taxon>
        <taxon>Metazoa</taxon>
        <taxon>Chordata</taxon>
        <taxon>Craniata</taxon>
        <taxon>Vertebrata</taxon>
        <taxon>Euteleostomi</taxon>
        <taxon>Actinopterygii</taxon>
        <taxon>Neopterygii</taxon>
        <taxon>Teleostei</taxon>
        <taxon>Ostariophysi</taxon>
        <taxon>Cypriniformes</taxon>
        <taxon>Cyprinidae</taxon>
        <taxon>Labeoninae</taxon>
        <taxon>Labeonini</taxon>
        <taxon>Cirrhinus</taxon>
    </lineage>
</organism>
<gene>
    <name evidence="2" type="ORF">M9458_049061</name>
</gene>
<reference evidence="2 3" key="1">
    <citation type="submission" date="2024-05" db="EMBL/GenBank/DDBJ databases">
        <title>Genome sequencing and assembly of Indian major carp, Cirrhinus mrigala (Hamilton, 1822).</title>
        <authorList>
            <person name="Mohindra V."/>
            <person name="Chowdhury L.M."/>
            <person name="Lal K."/>
            <person name="Jena J.K."/>
        </authorList>
    </citation>
    <scope>NUCLEOTIDE SEQUENCE [LARGE SCALE GENOMIC DNA]</scope>
    <source>
        <strain evidence="2">CM1030</strain>
        <tissue evidence="2">Blood</tissue>
    </source>
</reference>
<accession>A0ABD0MZV1</accession>
<evidence type="ECO:0000313" key="2">
    <source>
        <dbReference type="EMBL" id="KAL0154798.1"/>
    </source>
</evidence>
<dbReference type="AlphaFoldDB" id="A0ABD0MZV1"/>
<evidence type="ECO:0000313" key="3">
    <source>
        <dbReference type="Proteomes" id="UP001529510"/>
    </source>
</evidence>
<sequence>IDLNRPVRLPDLEHQRSMEELSRLVLGVHEEAQSGPQAQDTPSEAVEAAPPKGAECSDSAPPAGAEDMEPEAAACSAASEPHPFVLPLGVMARNEVYPRTCKMW</sequence>
<keyword evidence="3" id="KW-1185">Reference proteome</keyword>